<dbReference type="AlphaFoldDB" id="A0A3F3PIA0"/>
<gene>
    <name evidence="1" type="ORF">BDQ94DRAFT_177497</name>
</gene>
<name>A0A3F3PIA0_9EURO</name>
<keyword evidence="2" id="KW-1185">Reference proteome</keyword>
<sequence>MSLSVPKKVNPKQPQERTTVMLAQIPRSRVAFNATQRAFRCPRYWTRLTLSANSAQIPPLGTTHFEVPDGEALQPRAALARDYAHSVTSG</sequence>
<evidence type="ECO:0000313" key="2">
    <source>
        <dbReference type="Proteomes" id="UP000253729"/>
    </source>
</evidence>
<accession>A0A3F3PIA0</accession>
<proteinExistence type="predicted"/>
<dbReference type="Proteomes" id="UP000253729">
    <property type="component" value="Unassembled WGS sequence"/>
</dbReference>
<reference evidence="1 2" key="1">
    <citation type="submission" date="2018-07" db="EMBL/GenBank/DDBJ databases">
        <title>The genomes of Aspergillus section Nigri reveals drivers in fungal speciation.</title>
        <authorList>
            <consortium name="DOE Joint Genome Institute"/>
            <person name="Vesth T.C."/>
            <person name="Nybo J."/>
            <person name="Theobald S."/>
            <person name="Brandl J."/>
            <person name="Frisvad J.C."/>
            <person name="Nielsen K.F."/>
            <person name="Lyhne E.K."/>
            <person name="Kogle M.E."/>
            <person name="Kuo A."/>
            <person name="Riley R."/>
            <person name="Clum A."/>
            <person name="Nolan M."/>
            <person name="Lipzen A."/>
            <person name="Salamov A."/>
            <person name="Henrissat B."/>
            <person name="Wiebenga A."/>
            <person name="De vries R.P."/>
            <person name="Grigoriev I.V."/>
            <person name="Mortensen U.H."/>
            <person name="Andersen M.R."/>
            <person name="Baker S.E."/>
        </authorList>
    </citation>
    <scope>NUCLEOTIDE SEQUENCE [LARGE SCALE GENOMIC DNA]</scope>
    <source>
        <strain evidence="1 2">CBS 139.54b</strain>
    </source>
</reference>
<dbReference type="GeneID" id="38141271"/>
<organism evidence="1 2">
    <name type="scientific">Aspergillus welwitschiae</name>
    <dbReference type="NCBI Taxonomy" id="1341132"/>
    <lineage>
        <taxon>Eukaryota</taxon>
        <taxon>Fungi</taxon>
        <taxon>Dikarya</taxon>
        <taxon>Ascomycota</taxon>
        <taxon>Pezizomycotina</taxon>
        <taxon>Eurotiomycetes</taxon>
        <taxon>Eurotiomycetidae</taxon>
        <taxon>Eurotiales</taxon>
        <taxon>Aspergillaceae</taxon>
        <taxon>Aspergillus</taxon>
        <taxon>Aspergillus subgen. Circumdati</taxon>
    </lineage>
</organism>
<dbReference type="RefSeq" id="XP_026619535.1">
    <property type="nucleotide sequence ID" value="XM_026772915.1"/>
</dbReference>
<dbReference type="EMBL" id="KZ852139">
    <property type="protein sequence ID" value="RDH26513.1"/>
    <property type="molecule type" value="Genomic_DNA"/>
</dbReference>
<protein>
    <submittedName>
        <fullName evidence="1">Uncharacterized protein</fullName>
    </submittedName>
</protein>
<evidence type="ECO:0000313" key="1">
    <source>
        <dbReference type="EMBL" id="RDH26513.1"/>
    </source>
</evidence>